<keyword evidence="7" id="KW-0949">S-adenosyl-L-methionine</keyword>
<dbReference type="OrthoDB" id="73890at2759"/>
<evidence type="ECO:0000313" key="8">
    <source>
        <dbReference type="Proteomes" id="UP000515146"/>
    </source>
</evidence>
<dbReference type="InParanoid" id="A0A6P6XQB9"/>
<dbReference type="PANTHER" id="PTHR11579:SF0">
    <property type="entry name" value="PROTEIN-L-ISOASPARTATE(D-ASPARTATE) O-METHYLTRANSFERASE"/>
    <property type="match status" value="1"/>
</dbReference>
<organism evidence="8 9">
    <name type="scientific">Dermatophagoides pteronyssinus</name>
    <name type="common">European house dust mite</name>
    <dbReference type="NCBI Taxonomy" id="6956"/>
    <lineage>
        <taxon>Eukaryota</taxon>
        <taxon>Metazoa</taxon>
        <taxon>Ecdysozoa</taxon>
        <taxon>Arthropoda</taxon>
        <taxon>Chelicerata</taxon>
        <taxon>Arachnida</taxon>
        <taxon>Acari</taxon>
        <taxon>Acariformes</taxon>
        <taxon>Sarcoptiformes</taxon>
        <taxon>Astigmata</taxon>
        <taxon>Psoroptidia</taxon>
        <taxon>Analgoidea</taxon>
        <taxon>Pyroglyphidae</taxon>
        <taxon>Dermatophagoidinae</taxon>
        <taxon>Dermatophagoides</taxon>
    </lineage>
</organism>
<dbReference type="AlphaFoldDB" id="A0A6P6XQB9"/>
<accession>A0A6P6XQB9</accession>
<protein>
    <recommendedName>
        <fullName evidence="3">protein-L-isoaspartate(D-aspartate) O-methyltransferase</fullName>
        <ecNumber evidence="3">2.1.1.77</ecNumber>
    </recommendedName>
</protein>
<evidence type="ECO:0000256" key="1">
    <source>
        <dbReference type="ARBA" id="ARBA00004496"/>
    </source>
</evidence>
<dbReference type="Pfam" id="PF01135">
    <property type="entry name" value="PCMT"/>
    <property type="match status" value="1"/>
</dbReference>
<dbReference type="Gene3D" id="3.40.50.150">
    <property type="entry name" value="Vaccinia Virus protein VP39"/>
    <property type="match status" value="1"/>
</dbReference>
<evidence type="ECO:0000256" key="3">
    <source>
        <dbReference type="ARBA" id="ARBA00011890"/>
    </source>
</evidence>
<dbReference type="EC" id="2.1.1.77" evidence="3"/>
<evidence type="ECO:0000256" key="4">
    <source>
        <dbReference type="ARBA" id="ARBA00022490"/>
    </source>
</evidence>
<sequence>MNNNSKNLNVHRACSLVDRRHFYGTNINIDKSISIMVGKKNSHSFPLKYEIRLLEYIEPFLRKNSRVLDIGSGMGHLTCLLANLCQFVVGIDNVKELVKKSQEIVAKYYQNLQLCFCKTDGRNGCENYSPYDLILIEPIIRTGTVPEKLFRQLKPNGSIIAIVRFTDEYQQLLQQQSQQQQQQQPQLNRFQLVRFIKMNNLQITLEILCNDHDWLVQNHKDCFQ</sequence>
<keyword evidence="5" id="KW-0489">Methyltransferase</keyword>
<keyword evidence="4" id="KW-0963">Cytoplasm</keyword>
<dbReference type="GO" id="GO:0004719">
    <property type="term" value="F:protein-L-isoaspartate (D-aspartate) O-methyltransferase activity"/>
    <property type="evidence" value="ECO:0007669"/>
    <property type="project" value="UniProtKB-EC"/>
</dbReference>
<dbReference type="KEGG" id="dpte:113789691"/>
<keyword evidence="8" id="KW-1185">Reference proteome</keyword>
<dbReference type="RefSeq" id="XP_027195061.1">
    <property type="nucleotide sequence ID" value="XM_027339260.1"/>
</dbReference>
<evidence type="ECO:0000313" key="9">
    <source>
        <dbReference type="RefSeq" id="XP_027195061.1"/>
    </source>
</evidence>
<keyword evidence="6" id="KW-0808">Transferase</keyword>
<dbReference type="InterPro" id="IPR000682">
    <property type="entry name" value="PCMT"/>
</dbReference>
<dbReference type="InterPro" id="IPR029063">
    <property type="entry name" value="SAM-dependent_MTases_sf"/>
</dbReference>
<evidence type="ECO:0000256" key="6">
    <source>
        <dbReference type="ARBA" id="ARBA00022679"/>
    </source>
</evidence>
<reference evidence="9" key="1">
    <citation type="submission" date="2025-08" db="UniProtKB">
        <authorList>
            <consortium name="RefSeq"/>
        </authorList>
    </citation>
    <scope>IDENTIFICATION</scope>
    <source>
        <strain evidence="9">Airmid</strain>
    </source>
</reference>
<dbReference type="PANTHER" id="PTHR11579">
    <property type="entry name" value="PROTEIN-L-ISOASPARTATE O-METHYLTRANSFERASE"/>
    <property type="match status" value="1"/>
</dbReference>
<evidence type="ECO:0000256" key="5">
    <source>
        <dbReference type="ARBA" id="ARBA00022603"/>
    </source>
</evidence>
<dbReference type="CDD" id="cd02440">
    <property type="entry name" value="AdoMet_MTases"/>
    <property type="match status" value="1"/>
</dbReference>
<name>A0A6P6XQB9_DERPT</name>
<dbReference type="Proteomes" id="UP000515146">
    <property type="component" value="Unplaced"/>
</dbReference>
<proteinExistence type="inferred from homology"/>
<comment type="subcellular location">
    <subcellularLocation>
        <location evidence="1">Cytoplasm</location>
    </subcellularLocation>
</comment>
<evidence type="ECO:0000256" key="7">
    <source>
        <dbReference type="ARBA" id="ARBA00022691"/>
    </source>
</evidence>
<dbReference type="GO" id="GO:0005737">
    <property type="term" value="C:cytoplasm"/>
    <property type="evidence" value="ECO:0007669"/>
    <property type="project" value="UniProtKB-SubCell"/>
</dbReference>
<dbReference type="GO" id="GO:0032259">
    <property type="term" value="P:methylation"/>
    <property type="evidence" value="ECO:0007669"/>
    <property type="project" value="UniProtKB-KW"/>
</dbReference>
<evidence type="ECO:0000256" key="2">
    <source>
        <dbReference type="ARBA" id="ARBA00005369"/>
    </source>
</evidence>
<dbReference type="SUPFAM" id="SSF53335">
    <property type="entry name" value="S-adenosyl-L-methionine-dependent methyltransferases"/>
    <property type="match status" value="1"/>
</dbReference>
<comment type="similarity">
    <text evidence="2">Belongs to the methyltransferase superfamily. L-isoaspartyl/D-aspartyl protein methyltransferase family.</text>
</comment>
<gene>
    <name evidence="9" type="primary">LOC113789691</name>
</gene>